<feature type="compositionally biased region" description="Basic and acidic residues" evidence="1">
    <location>
        <begin position="440"/>
        <end position="454"/>
    </location>
</feature>
<gene>
    <name evidence="3" type="ORF">KDL28_30175</name>
</gene>
<dbReference type="InterPro" id="IPR058852">
    <property type="entry name" value="HTH_77"/>
</dbReference>
<dbReference type="PANTHER" id="PTHR47691:SF3">
    <property type="entry name" value="HTH-TYPE TRANSCRIPTIONAL REGULATOR RV0890C-RELATED"/>
    <property type="match status" value="1"/>
</dbReference>
<dbReference type="PANTHER" id="PTHR47691">
    <property type="entry name" value="REGULATOR-RELATED"/>
    <property type="match status" value="1"/>
</dbReference>
<feature type="region of interest" description="Disordered" evidence="1">
    <location>
        <begin position="440"/>
        <end position="464"/>
    </location>
</feature>
<reference evidence="3" key="1">
    <citation type="submission" date="2021-04" db="EMBL/GenBank/DDBJ databases">
        <title>Pseudonocardia sp. nov., isolated from sandy soil of mangrove forest.</title>
        <authorList>
            <person name="Zan Z."/>
            <person name="Huang R."/>
            <person name="Liu W."/>
        </authorList>
    </citation>
    <scope>NUCLEOTIDE SEQUENCE</scope>
    <source>
        <strain evidence="3">S2-4</strain>
    </source>
</reference>
<feature type="compositionally biased region" description="Polar residues" evidence="1">
    <location>
        <begin position="455"/>
        <end position="464"/>
    </location>
</feature>
<dbReference type="Proteomes" id="UP001165283">
    <property type="component" value="Unassembled WGS sequence"/>
</dbReference>
<dbReference type="Pfam" id="PF25872">
    <property type="entry name" value="HTH_77"/>
    <property type="match status" value="1"/>
</dbReference>
<keyword evidence="4" id="KW-1185">Reference proteome</keyword>
<evidence type="ECO:0000259" key="2">
    <source>
        <dbReference type="Pfam" id="PF25872"/>
    </source>
</evidence>
<evidence type="ECO:0000256" key="1">
    <source>
        <dbReference type="SAM" id="MobiDB-lite"/>
    </source>
</evidence>
<sequence length="464" mass="49242">MDLLDERERRFFVELGAFAGSFDLDDAAAVTATSSGRCYRSVASLVRQSLVVPTDDDRYRLLHSVRAYAAEALAAQPWREDVRRRHLDHVLALVTAADEGLRSAEQAGWLQRLSASLPDLREALRWALDGGAPGRGARLAVAANWFWMLEGMLDEAEHWLERAVPGADDDAVLAALLHAIGRMAAPRGDLRKANDTCLRSAELCRRIGNDALAGGALLTLGLVRWAMGDLRGAAAAHDEAVERADAAGETWTRTSALILRARTAVDADEDDVDDRIAAALAAARRGREGQQVGLAVSQLARRALLTGDARTAAAAARESLSLWRSVSYREGEIHALTLLGRAAAAVGDAVAAEESAREALGVAAAIGHRGGLCDGVECLAGALHAAGDDEQALTLLTVVDAERRRIGIPVPAADARPLANLADQVRRRLGAPADDVIARARDRTVDDVARESASGRRSLSGTGG</sequence>
<protein>
    <recommendedName>
        <fullName evidence="2">Winged helix-turn-helix domain-containing protein</fullName>
    </recommendedName>
</protein>
<dbReference type="InterPro" id="IPR011990">
    <property type="entry name" value="TPR-like_helical_dom_sf"/>
</dbReference>
<organism evidence="3 4">
    <name type="scientific">Pseudonocardia humida</name>
    <dbReference type="NCBI Taxonomy" id="2800819"/>
    <lineage>
        <taxon>Bacteria</taxon>
        <taxon>Bacillati</taxon>
        <taxon>Actinomycetota</taxon>
        <taxon>Actinomycetes</taxon>
        <taxon>Pseudonocardiales</taxon>
        <taxon>Pseudonocardiaceae</taxon>
        <taxon>Pseudonocardia</taxon>
    </lineage>
</organism>
<dbReference type="Gene3D" id="1.25.40.10">
    <property type="entry name" value="Tetratricopeptide repeat domain"/>
    <property type="match status" value="2"/>
</dbReference>
<name>A0ABT1A8T0_9PSEU</name>
<proteinExistence type="predicted"/>
<dbReference type="SUPFAM" id="SSF48452">
    <property type="entry name" value="TPR-like"/>
    <property type="match status" value="2"/>
</dbReference>
<evidence type="ECO:0000313" key="3">
    <source>
        <dbReference type="EMBL" id="MCO1659346.1"/>
    </source>
</evidence>
<comment type="caution">
    <text evidence="3">The sequence shown here is derived from an EMBL/GenBank/DDBJ whole genome shotgun (WGS) entry which is preliminary data.</text>
</comment>
<dbReference type="RefSeq" id="WP_252444170.1">
    <property type="nucleotide sequence ID" value="NZ_JAGSOV010000064.1"/>
</dbReference>
<dbReference type="EMBL" id="JAGSOV010000064">
    <property type="protein sequence ID" value="MCO1659346.1"/>
    <property type="molecule type" value="Genomic_DNA"/>
</dbReference>
<evidence type="ECO:0000313" key="4">
    <source>
        <dbReference type="Proteomes" id="UP001165283"/>
    </source>
</evidence>
<feature type="domain" description="Winged helix-turn-helix" evidence="2">
    <location>
        <begin position="4"/>
        <end position="74"/>
    </location>
</feature>
<accession>A0ABT1A8T0</accession>